<keyword evidence="11" id="KW-0443">Lipid metabolism</keyword>
<keyword evidence="4" id="KW-0597">Phosphoprotein</keyword>
<dbReference type="InterPro" id="IPR000008">
    <property type="entry name" value="C2_dom"/>
</dbReference>
<protein>
    <recommendedName>
        <fullName evidence="14">sn-1-specific diacylglycerol lipase</fullName>
        <ecNumber evidence="14">3.1.1.116</ecNumber>
    </recommendedName>
</protein>
<keyword evidence="10" id="KW-1133">Transmembrane helix</keyword>
<organism evidence="17 18">
    <name type="scientific">Lichtheimia ornata</name>
    <dbReference type="NCBI Taxonomy" id="688661"/>
    <lineage>
        <taxon>Eukaryota</taxon>
        <taxon>Fungi</taxon>
        <taxon>Fungi incertae sedis</taxon>
        <taxon>Mucoromycota</taxon>
        <taxon>Mucoromycotina</taxon>
        <taxon>Mucoromycetes</taxon>
        <taxon>Mucorales</taxon>
        <taxon>Lichtheimiaceae</taxon>
        <taxon>Lichtheimia</taxon>
    </lineage>
</organism>
<feature type="region of interest" description="Disordered" evidence="15">
    <location>
        <begin position="841"/>
        <end position="877"/>
    </location>
</feature>
<feature type="region of interest" description="Disordered" evidence="15">
    <location>
        <begin position="364"/>
        <end position="386"/>
    </location>
</feature>
<dbReference type="GO" id="GO:0005886">
    <property type="term" value="C:plasma membrane"/>
    <property type="evidence" value="ECO:0007669"/>
    <property type="project" value="UniProtKB-SubCell"/>
</dbReference>
<dbReference type="InterPro" id="IPR035892">
    <property type="entry name" value="C2_domain_sf"/>
</dbReference>
<dbReference type="PANTHER" id="PTHR45792">
    <property type="entry name" value="DIACYLGLYCEROL LIPASE HOMOLOG-RELATED"/>
    <property type="match status" value="1"/>
</dbReference>
<comment type="caution">
    <text evidence="17">The sequence shown here is derived from an EMBL/GenBank/DDBJ whole genome shotgun (WGS) entry which is preliminary data.</text>
</comment>
<dbReference type="SUPFAM" id="SSF49562">
    <property type="entry name" value="C2 domain (Calcium/lipid-binding domain, CaLB)"/>
    <property type="match status" value="1"/>
</dbReference>
<keyword evidence="6" id="KW-0479">Metal-binding</keyword>
<keyword evidence="18" id="KW-1185">Reference proteome</keyword>
<feature type="region of interest" description="Disordered" evidence="15">
    <location>
        <begin position="212"/>
        <end position="231"/>
    </location>
</feature>
<feature type="compositionally biased region" description="Basic and acidic residues" evidence="15">
    <location>
        <begin position="338"/>
        <end position="351"/>
    </location>
</feature>
<feature type="compositionally biased region" description="Polar residues" evidence="15">
    <location>
        <begin position="896"/>
        <end position="918"/>
    </location>
</feature>
<feature type="compositionally biased region" description="Low complexity" evidence="15">
    <location>
        <begin position="301"/>
        <end position="329"/>
    </location>
</feature>
<feature type="region of interest" description="Disordered" evidence="15">
    <location>
        <begin position="276"/>
        <end position="351"/>
    </location>
</feature>
<dbReference type="InterPro" id="IPR002921">
    <property type="entry name" value="Fungal_lipase-type"/>
</dbReference>
<evidence type="ECO:0000256" key="7">
    <source>
        <dbReference type="ARBA" id="ARBA00022801"/>
    </source>
</evidence>
<keyword evidence="5" id="KW-0812">Transmembrane</keyword>
<dbReference type="EC" id="3.1.1.116" evidence="14"/>
<accession>A0AAD7XX67</accession>
<dbReference type="Gene3D" id="2.60.40.150">
    <property type="entry name" value="C2 domain"/>
    <property type="match status" value="1"/>
</dbReference>
<feature type="region of interest" description="Disordered" evidence="15">
    <location>
        <begin position="433"/>
        <end position="454"/>
    </location>
</feature>
<evidence type="ECO:0000256" key="15">
    <source>
        <dbReference type="SAM" id="MobiDB-lite"/>
    </source>
</evidence>
<dbReference type="InterPro" id="IPR029058">
    <property type="entry name" value="AB_hydrolase_fold"/>
</dbReference>
<evidence type="ECO:0000256" key="2">
    <source>
        <dbReference type="ARBA" id="ARBA00004651"/>
    </source>
</evidence>
<dbReference type="GO" id="GO:0019369">
    <property type="term" value="P:arachidonate metabolic process"/>
    <property type="evidence" value="ECO:0007669"/>
    <property type="project" value="TreeGrafter"/>
</dbReference>
<name>A0AAD7XX67_9FUNG</name>
<dbReference type="GO" id="GO:0046872">
    <property type="term" value="F:metal ion binding"/>
    <property type="evidence" value="ECO:0007669"/>
    <property type="project" value="UniProtKB-KW"/>
</dbReference>
<evidence type="ECO:0000313" key="17">
    <source>
        <dbReference type="EMBL" id="KAJ8660394.1"/>
    </source>
</evidence>
<dbReference type="PANTHER" id="PTHR45792:SF8">
    <property type="entry name" value="DIACYLGLYCEROL LIPASE-ALPHA"/>
    <property type="match status" value="1"/>
</dbReference>
<keyword evidence="7" id="KW-0378">Hydrolase</keyword>
<comment type="catalytic activity">
    <reaction evidence="13">
        <text>a 1,2-diacyl-sn-glycerol + H2O = a 2-acylglycerol + a fatty acid + H(+)</text>
        <dbReference type="Rhea" id="RHEA:33275"/>
        <dbReference type="ChEBI" id="CHEBI:15377"/>
        <dbReference type="ChEBI" id="CHEBI:15378"/>
        <dbReference type="ChEBI" id="CHEBI:17389"/>
        <dbReference type="ChEBI" id="CHEBI:17815"/>
        <dbReference type="ChEBI" id="CHEBI:28868"/>
        <dbReference type="EC" id="3.1.1.116"/>
    </reaction>
    <physiologicalReaction direction="left-to-right" evidence="13">
        <dbReference type="Rhea" id="RHEA:33276"/>
    </physiologicalReaction>
</comment>
<keyword evidence="8" id="KW-0106">Calcium</keyword>
<dbReference type="SUPFAM" id="SSF53474">
    <property type="entry name" value="alpha/beta-Hydrolases"/>
    <property type="match status" value="1"/>
</dbReference>
<evidence type="ECO:0000256" key="9">
    <source>
        <dbReference type="ARBA" id="ARBA00022963"/>
    </source>
</evidence>
<dbReference type="Pfam" id="PF01764">
    <property type="entry name" value="Lipase_3"/>
    <property type="match status" value="1"/>
</dbReference>
<comment type="subcellular location">
    <subcellularLocation>
        <location evidence="2">Cell membrane</location>
        <topology evidence="2">Multi-pass membrane protein</topology>
    </subcellularLocation>
</comment>
<proteinExistence type="predicted"/>
<dbReference type="InterPro" id="IPR052214">
    <property type="entry name" value="DAG_Lipase-Related"/>
</dbReference>
<evidence type="ECO:0000256" key="1">
    <source>
        <dbReference type="ARBA" id="ARBA00001913"/>
    </source>
</evidence>
<evidence type="ECO:0000256" key="10">
    <source>
        <dbReference type="ARBA" id="ARBA00022989"/>
    </source>
</evidence>
<dbReference type="GeneID" id="83211265"/>
<feature type="compositionally biased region" description="Low complexity" evidence="15">
    <location>
        <begin position="981"/>
        <end position="998"/>
    </location>
</feature>
<reference evidence="17 18" key="1">
    <citation type="submission" date="2023-03" db="EMBL/GenBank/DDBJ databases">
        <title>Genome sequence of Lichtheimia ornata CBS 291.66.</title>
        <authorList>
            <person name="Mohabir J.T."/>
            <person name="Shea T.P."/>
            <person name="Kurbessoian T."/>
            <person name="Berby B."/>
            <person name="Fontaine J."/>
            <person name="Livny J."/>
            <person name="Gnirke A."/>
            <person name="Stajich J.E."/>
            <person name="Cuomo C.A."/>
        </authorList>
    </citation>
    <scope>NUCLEOTIDE SEQUENCE [LARGE SCALE GENOMIC DNA]</scope>
    <source>
        <strain evidence="17">CBS 291.66</strain>
    </source>
</reference>
<evidence type="ECO:0000256" key="3">
    <source>
        <dbReference type="ARBA" id="ARBA00022475"/>
    </source>
</evidence>
<dbReference type="GO" id="GO:0046340">
    <property type="term" value="P:diacylglycerol catabolic process"/>
    <property type="evidence" value="ECO:0007669"/>
    <property type="project" value="TreeGrafter"/>
</dbReference>
<evidence type="ECO:0000256" key="5">
    <source>
        <dbReference type="ARBA" id="ARBA00022692"/>
    </source>
</evidence>
<keyword evidence="3" id="KW-1003">Cell membrane</keyword>
<feature type="region of interest" description="Disordered" evidence="15">
    <location>
        <begin position="974"/>
        <end position="1008"/>
    </location>
</feature>
<gene>
    <name evidence="17" type="ORF">O0I10_003852</name>
</gene>
<feature type="domain" description="C2" evidence="16">
    <location>
        <begin position="69"/>
        <end position="178"/>
    </location>
</feature>
<feature type="region of interest" description="Disordered" evidence="15">
    <location>
        <begin position="1"/>
        <end position="55"/>
    </location>
</feature>
<evidence type="ECO:0000256" key="6">
    <source>
        <dbReference type="ARBA" id="ARBA00022723"/>
    </source>
</evidence>
<evidence type="ECO:0000313" key="18">
    <source>
        <dbReference type="Proteomes" id="UP001234581"/>
    </source>
</evidence>
<evidence type="ECO:0000256" key="4">
    <source>
        <dbReference type="ARBA" id="ARBA00022553"/>
    </source>
</evidence>
<dbReference type="CDD" id="cd00519">
    <property type="entry name" value="Lipase_3"/>
    <property type="match status" value="1"/>
</dbReference>
<evidence type="ECO:0000256" key="14">
    <source>
        <dbReference type="ARBA" id="ARBA00026104"/>
    </source>
</evidence>
<dbReference type="Gene3D" id="3.40.50.1820">
    <property type="entry name" value="alpha/beta hydrolase"/>
    <property type="match status" value="1"/>
</dbReference>
<dbReference type="PROSITE" id="PS50004">
    <property type="entry name" value="C2"/>
    <property type="match status" value="1"/>
</dbReference>
<dbReference type="Proteomes" id="UP001234581">
    <property type="component" value="Unassembled WGS sequence"/>
</dbReference>
<sequence length="1037" mass="115970">MVATSMATPPPARSSTTVAHDHHHHHHATNPSSPRPVAQHASDNKVHSTLPSRRLSLPDMRELRSEWARREALQINALPPGKLQIDLLNVRSDVKVKRPFVRLRMGPQRYFSSCSKASHGDWNEGFLFTISFHNQLFDTIELDLFDRRNGWRSKTRHIGKAKLRLLQLNNRDDVFLTFIPMYEYHTRRYLPAHIQLPHNFLKSHIPRFRTQEQASYREQHPSHRKHSMTPLIGSVQVRVRYSYQKPPDMHDTLSPVYKDADTHSIVSSFMDRSTLASSQSGKSRNSGNSMVTLSSVGTHNTTMSSSGETTTSAAGRVHSSSSSSSGSNSSDDDDDHDNDVTEKSSSEMEDFHDAVEPNLVLVDDPSAIPSSRSLAPPPNKPSIGTIGRQSSIDLVFRKQLYNKLARRTESTRRLDTSTTTAAAADAAAGGYGFSRSDMENRRRTVKRKNSESSIRSHNFGDKNFAFRWINESFEEVALAHPSLDRMIGFVVSPQTRILVRAVVKIFTGFGQGFRITGIQLLSCLSLLQNFYADIPRPPPAEKVSDLRFLDKANYFLGHAIIAYGWRGLSYLGDYAKYLKDVMKTRSNKEAIVRYLKIPQEDLLGYEYGLRKGAVFQPSYFVSIDRGYEAIVLGIRGTWSLYDCITDLVCEYRPWKGGLVHAGMLASAQWFFTRIIPQIFHYIHENCKSETRPISSFIITGHSLGAGTAALITMMVADHIDELRRLSDNPNFQVHCYSYAPVASVSLDLSEKYSEYIDSFVCQDDLVARLSYGTASCSKELIMDTMISVDGLGGSSKINSDTKARKACFDIIETRRQEIFYSNEPRYPLLYIPGQVYQFHRQPSEGNKKRRASTTDDAVPTRSPSKREESSKASSSRRAFSLLDDMPVSHSEPALLTSKSNGNGRPRNNSIDDPNDNTNLFTLHKGSPQLSKEMLISKTCLEDHMLVTYLNAFQAVRQDCMRELRQQQRKQNAAATTAVLASRQSSTSSSSRSESPVPSIQIEDPEGKVEVANTTITTTVTVTAAAAATASSSSSPSS</sequence>
<evidence type="ECO:0000256" key="8">
    <source>
        <dbReference type="ARBA" id="ARBA00022837"/>
    </source>
</evidence>
<evidence type="ECO:0000256" key="12">
    <source>
        <dbReference type="ARBA" id="ARBA00023136"/>
    </source>
</evidence>
<evidence type="ECO:0000256" key="11">
    <source>
        <dbReference type="ARBA" id="ARBA00023098"/>
    </source>
</evidence>
<comment type="cofactor">
    <cofactor evidence="1">
        <name>Ca(2+)</name>
        <dbReference type="ChEBI" id="CHEBI:29108"/>
    </cofactor>
</comment>
<keyword evidence="9" id="KW-0442">Lipid degradation</keyword>
<keyword evidence="12" id="KW-0472">Membrane</keyword>
<feature type="region of interest" description="Disordered" evidence="15">
    <location>
        <begin position="889"/>
        <end position="918"/>
    </location>
</feature>
<dbReference type="EMBL" id="JARTCD010000013">
    <property type="protein sequence ID" value="KAJ8660394.1"/>
    <property type="molecule type" value="Genomic_DNA"/>
</dbReference>
<evidence type="ECO:0000256" key="13">
    <source>
        <dbReference type="ARBA" id="ARBA00024531"/>
    </source>
</evidence>
<evidence type="ECO:0000259" key="16">
    <source>
        <dbReference type="PROSITE" id="PS50004"/>
    </source>
</evidence>
<dbReference type="GO" id="GO:0016298">
    <property type="term" value="F:lipase activity"/>
    <property type="evidence" value="ECO:0007669"/>
    <property type="project" value="TreeGrafter"/>
</dbReference>
<feature type="compositionally biased region" description="Polar residues" evidence="15">
    <location>
        <begin position="276"/>
        <end position="300"/>
    </location>
</feature>
<dbReference type="AlphaFoldDB" id="A0AAD7XX67"/>
<dbReference type="RefSeq" id="XP_058345307.1">
    <property type="nucleotide sequence ID" value="XM_058483918.1"/>
</dbReference>